<evidence type="ECO:0000313" key="4">
    <source>
        <dbReference type="Proteomes" id="UP000193564"/>
    </source>
</evidence>
<name>A0A1X1TJ58_9MYCO</name>
<dbReference type="EMBL" id="AP022605">
    <property type="protein sequence ID" value="BBZ09460.1"/>
    <property type="molecule type" value="Genomic_DNA"/>
</dbReference>
<dbReference type="KEGG" id="mdr:MDOR_36290"/>
<accession>A0A1X1TJ58</accession>
<reference evidence="3 4" key="1">
    <citation type="submission" date="2016-01" db="EMBL/GenBank/DDBJ databases">
        <title>The new phylogeny of the genus Mycobacterium.</title>
        <authorList>
            <person name="Tarcisio F."/>
            <person name="Conor M."/>
            <person name="Antonella G."/>
            <person name="Elisabetta G."/>
            <person name="Giulia F.S."/>
            <person name="Sara T."/>
            <person name="Anna F."/>
            <person name="Clotilde B."/>
            <person name="Roberto B."/>
            <person name="Veronica D.S."/>
            <person name="Fabio R."/>
            <person name="Monica P."/>
            <person name="Olivier J."/>
            <person name="Enrico T."/>
            <person name="Nicola S."/>
        </authorList>
    </citation>
    <scope>NUCLEOTIDE SEQUENCE [LARGE SCALE GENOMIC DNA]</scope>
    <source>
        <strain evidence="3 4">DSM 44339</strain>
    </source>
</reference>
<proteinExistence type="predicted"/>
<gene>
    <name evidence="3" type="ORF">AWC01_00125</name>
    <name evidence="2" type="ORF">MDOR_36290</name>
</gene>
<dbReference type="EMBL" id="LQOS01000012">
    <property type="protein sequence ID" value="ORV44614.1"/>
    <property type="molecule type" value="Genomic_DNA"/>
</dbReference>
<reference evidence="2 5" key="2">
    <citation type="journal article" date="2019" name="Emerg. Microbes Infect.">
        <title>Comprehensive subspecies identification of 175 nontuberculous mycobacteria species based on 7547 genomic profiles.</title>
        <authorList>
            <person name="Matsumoto Y."/>
            <person name="Kinjo T."/>
            <person name="Motooka D."/>
            <person name="Nabeya D."/>
            <person name="Jung N."/>
            <person name="Uechi K."/>
            <person name="Horii T."/>
            <person name="Iida T."/>
            <person name="Fujita J."/>
            <person name="Nakamura S."/>
        </authorList>
    </citation>
    <scope>NUCLEOTIDE SEQUENCE [LARGE SCALE GENOMIC DNA]</scope>
    <source>
        <strain evidence="2 5">JCM 12405</strain>
    </source>
</reference>
<feature type="compositionally biased region" description="Acidic residues" evidence="1">
    <location>
        <begin position="36"/>
        <end position="47"/>
    </location>
</feature>
<organism evidence="3 4">
    <name type="scientific">Mycolicibacterium doricum</name>
    <dbReference type="NCBI Taxonomy" id="126673"/>
    <lineage>
        <taxon>Bacteria</taxon>
        <taxon>Bacillati</taxon>
        <taxon>Actinomycetota</taxon>
        <taxon>Actinomycetes</taxon>
        <taxon>Mycobacteriales</taxon>
        <taxon>Mycobacteriaceae</taxon>
        <taxon>Mycolicibacterium</taxon>
    </lineage>
</organism>
<evidence type="ECO:0000313" key="3">
    <source>
        <dbReference type="EMBL" id="ORV44614.1"/>
    </source>
</evidence>
<dbReference type="Proteomes" id="UP000193564">
    <property type="component" value="Unassembled WGS sequence"/>
</dbReference>
<dbReference type="OrthoDB" id="4565554at2"/>
<protein>
    <submittedName>
        <fullName evidence="3">Uncharacterized protein</fullName>
    </submittedName>
</protein>
<feature type="region of interest" description="Disordered" evidence="1">
    <location>
        <begin position="1"/>
        <end position="131"/>
    </location>
</feature>
<feature type="compositionally biased region" description="Basic and acidic residues" evidence="1">
    <location>
        <begin position="93"/>
        <end position="111"/>
    </location>
</feature>
<evidence type="ECO:0000313" key="2">
    <source>
        <dbReference type="EMBL" id="BBZ09460.1"/>
    </source>
</evidence>
<dbReference type="AlphaFoldDB" id="A0A1X1TJ58"/>
<sequence>MSDNDDLQSANDVDGPGDTLRPTEGLDPDDVRNDDGDNVVDPPDDWAEADRSYQLPRGEVGGGESLDEKLAAEVPDSAAEAPPADDSAPAGEVEPRPEDQIDNITPDHHGTDAGQVSGTPEDGDSFFTVVE</sequence>
<dbReference type="RefSeq" id="WP_085188197.1">
    <property type="nucleotide sequence ID" value="NZ_AP022605.1"/>
</dbReference>
<dbReference type="STRING" id="126673.AWC01_00125"/>
<keyword evidence="4" id="KW-1185">Reference proteome</keyword>
<evidence type="ECO:0000256" key="1">
    <source>
        <dbReference type="SAM" id="MobiDB-lite"/>
    </source>
</evidence>
<dbReference type="Proteomes" id="UP000467201">
    <property type="component" value="Chromosome"/>
</dbReference>
<reference evidence="2" key="3">
    <citation type="submission" date="2020-02" db="EMBL/GenBank/DDBJ databases">
        <authorList>
            <person name="Matsumoto Y."/>
            <person name="Motooka D."/>
            <person name="Nakamura S."/>
        </authorList>
    </citation>
    <scope>NUCLEOTIDE SEQUENCE</scope>
    <source>
        <strain evidence="2">JCM 12405</strain>
    </source>
</reference>
<evidence type="ECO:0000313" key="5">
    <source>
        <dbReference type="Proteomes" id="UP000467201"/>
    </source>
</evidence>
<feature type="compositionally biased region" description="Low complexity" evidence="1">
    <location>
        <begin position="72"/>
        <end position="90"/>
    </location>
</feature>